<keyword evidence="15" id="KW-1185">Reference proteome</keyword>
<keyword evidence="6 11" id="KW-0472">Membrane</keyword>
<proteinExistence type="predicted"/>
<evidence type="ECO:0000259" key="13">
    <source>
        <dbReference type="SMART" id="SM00918"/>
    </source>
</evidence>
<comment type="subcellular location">
    <subcellularLocation>
        <location evidence="1">Membrane</location>
        <topology evidence="1">Multi-pass membrane protein</topology>
    </subcellularLocation>
</comment>
<evidence type="ECO:0000256" key="2">
    <source>
        <dbReference type="ARBA" id="ARBA00022448"/>
    </source>
</evidence>
<name>A0ABY7DX37_MYAAR</name>
<evidence type="ECO:0000313" key="14">
    <source>
        <dbReference type="EMBL" id="WAR02298.1"/>
    </source>
</evidence>
<organism evidence="14 15">
    <name type="scientific">Mya arenaria</name>
    <name type="common">Soft-shell clam</name>
    <dbReference type="NCBI Taxonomy" id="6604"/>
    <lineage>
        <taxon>Eukaryota</taxon>
        <taxon>Metazoa</taxon>
        <taxon>Spiralia</taxon>
        <taxon>Lophotrochozoa</taxon>
        <taxon>Mollusca</taxon>
        <taxon>Bivalvia</taxon>
        <taxon>Autobranchia</taxon>
        <taxon>Heteroconchia</taxon>
        <taxon>Euheterodonta</taxon>
        <taxon>Imparidentia</taxon>
        <taxon>Neoheterodontei</taxon>
        <taxon>Myida</taxon>
        <taxon>Myoidea</taxon>
        <taxon>Myidae</taxon>
        <taxon>Mya</taxon>
    </lineage>
</organism>
<dbReference type="Proteomes" id="UP001164746">
    <property type="component" value="Chromosome 4"/>
</dbReference>
<keyword evidence="8" id="KW-0325">Glycoprotein</keyword>
<dbReference type="InterPro" id="IPR015683">
    <property type="entry name" value="Ionotropic_Glu_rcpt"/>
</dbReference>
<keyword evidence="9" id="KW-1071">Ligand-gated ion channel</keyword>
<dbReference type="InterPro" id="IPR019594">
    <property type="entry name" value="Glu/Gly-bd"/>
</dbReference>
<dbReference type="Pfam" id="PF00060">
    <property type="entry name" value="Lig_chan"/>
    <property type="match status" value="1"/>
</dbReference>
<dbReference type="SMART" id="SM00918">
    <property type="entry name" value="Lig_chan-Glu_bd"/>
    <property type="match status" value="1"/>
</dbReference>
<evidence type="ECO:0000313" key="15">
    <source>
        <dbReference type="Proteomes" id="UP001164746"/>
    </source>
</evidence>
<evidence type="ECO:0000256" key="7">
    <source>
        <dbReference type="ARBA" id="ARBA00023170"/>
    </source>
</evidence>
<keyword evidence="10" id="KW-0407">Ion channel</keyword>
<dbReference type="SMART" id="SM00079">
    <property type="entry name" value="PBPe"/>
    <property type="match status" value="1"/>
</dbReference>
<keyword evidence="3 11" id="KW-0812">Transmembrane</keyword>
<evidence type="ECO:0000259" key="12">
    <source>
        <dbReference type="SMART" id="SM00079"/>
    </source>
</evidence>
<evidence type="ECO:0000256" key="4">
    <source>
        <dbReference type="ARBA" id="ARBA00022989"/>
    </source>
</evidence>
<gene>
    <name evidence="14" type="ORF">MAR_008856</name>
</gene>
<evidence type="ECO:0000256" key="8">
    <source>
        <dbReference type="ARBA" id="ARBA00023180"/>
    </source>
</evidence>
<keyword evidence="4 11" id="KW-1133">Transmembrane helix</keyword>
<evidence type="ECO:0000256" key="6">
    <source>
        <dbReference type="ARBA" id="ARBA00023136"/>
    </source>
</evidence>
<feature type="transmembrane region" description="Helical" evidence="11">
    <location>
        <begin position="480"/>
        <end position="499"/>
    </location>
</feature>
<reference evidence="14" key="1">
    <citation type="submission" date="2022-11" db="EMBL/GenBank/DDBJ databases">
        <title>Centuries of genome instability and evolution in soft-shell clam transmissible cancer (bioRxiv).</title>
        <authorList>
            <person name="Hart S.F.M."/>
            <person name="Yonemitsu M.A."/>
            <person name="Giersch R.M."/>
            <person name="Beal B.F."/>
            <person name="Arriagada G."/>
            <person name="Davis B.W."/>
            <person name="Ostrander E.A."/>
            <person name="Goff S.P."/>
            <person name="Metzger M.J."/>
        </authorList>
    </citation>
    <scope>NUCLEOTIDE SEQUENCE</scope>
    <source>
        <strain evidence="14">MELC-2E11</strain>
        <tissue evidence="14">Siphon/mantle</tissue>
    </source>
</reference>
<keyword evidence="5" id="KW-0406">Ion transport</keyword>
<sequence>MSDDASGVSDTCRSHRNFTLVNHDTCVTRKVSQNLGSALLIHIHFQVRLMQRQNGSVEAQEKLSFLGYVLLNFDCVSAFTETVLNAVILGHKGHVNASRFQQISEALSASRNTSYCRVNFTTVEYDTTNGSAVYSSLKHEDFSPVLALGGKNVFVSPIRLPSHITSSNNPQLKATLTTLRESQMDKLKIFICYTTRFDFDEIASEIVGVAKVYGLQLLEKDNFPKEIDGLFKNELSRLERGLMGDVIGILHHYLRAHAQDCLDEPDENNTMSAEQFKEALKNEVDSYTGALGNYIWPKGSKDVSNIRNEYSIYIYRYIGRMLKFGQVIFQRKSQHPRVINYISKEEPHVPEPFKDKYFTVIAKMDEPFVMRTGRPWPNDYEGFCVDVLRELSRLLNNFNYSIIEPDVSRAKANGKSVWDDIINQLKIGNASMAIGAFAVTAAREATISFSYTIISSSVSLLLRRPPDTVNYFQFLGPFSWRLWLLIIGFVLVVGFGLFFMARFDSTQNGSSQRFDLKESIWYATTVLLQAFFWFCTLVINAAYTANLAAFLTLQQNDDRIKSVDHLARQIKVKYGVLNNSDLMEFFKKSRDDPYERMWTFMKLNEAVSILPERAFGVKSVLEKDNYIYLDDGVINNYMAQSNCELESIEQNFGVKHFSMGLPKGAPYRGDINRALLKLKEDGTLDRLRNKWWSSSTNCTRDQVTKTKTNTASELNISNMFGVFIVLIGFTVLAIIYEITIFAWKLVRDSRNKKSNGVDEGLKRNSLPFLPSQPSIEH</sequence>
<keyword evidence="2" id="KW-0813">Transport</keyword>
<evidence type="ECO:0000256" key="11">
    <source>
        <dbReference type="SAM" id="Phobius"/>
    </source>
</evidence>
<accession>A0ABY7DX37</accession>
<evidence type="ECO:0000256" key="3">
    <source>
        <dbReference type="ARBA" id="ARBA00022692"/>
    </source>
</evidence>
<dbReference type="Pfam" id="PF10613">
    <property type="entry name" value="Lig_chan-Glu_bd"/>
    <property type="match status" value="1"/>
</dbReference>
<keyword evidence="7" id="KW-0675">Receptor</keyword>
<dbReference type="EMBL" id="CP111015">
    <property type="protein sequence ID" value="WAR02298.1"/>
    <property type="molecule type" value="Genomic_DNA"/>
</dbReference>
<feature type="domain" description="Ionotropic glutamate receptor C-terminal" evidence="12">
    <location>
        <begin position="356"/>
        <end position="694"/>
    </location>
</feature>
<dbReference type="SUPFAM" id="SSF53850">
    <property type="entry name" value="Periplasmic binding protein-like II"/>
    <property type="match status" value="1"/>
</dbReference>
<feature type="domain" description="Ionotropic glutamate receptor L-glutamate and glycine-binding" evidence="13">
    <location>
        <begin position="367"/>
        <end position="427"/>
    </location>
</feature>
<dbReference type="Gene3D" id="3.40.190.10">
    <property type="entry name" value="Periplasmic binding protein-like II"/>
    <property type="match status" value="3"/>
</dbReference>
<feature type="transmembrane region" description="Helical" evidence="11">
    <location>
        <begin position="520"/>
        <end position="543"/>
    </location>
</feature>
<evidence type="ECO:0000256" key="5">
    <source>
        <dbReference type="ARBA" id="ARBA00023065"/>
    </source>
</evidence>
<feature type="transmembrane region" description="Helical" evidence="11">
    <location>
        <begin position="719"/>
        <end position="743"/>
    </location>
</feature>
<protein>
    <submittedName>
        <fullName evidence="14">GRIK1-like protein</fullName>
    </submittedName>
</protein>
<evidence type="ECO:0000256" key="10">
    <source>
        <dbReference type="ARBA" id="ARBA00023303"/>
    </source>
</evidence>
<dbReference type="InterPro" id="IPR001320">
    <property type="entry name" value="Iontro_rcpt_C"/>
</dbReference>
<evidence type="ECO:0000256" key="9">
    <source>
        <dbReference type="ARBA" id="ARBA00023286"/>
    </source>
</evidence>
<dbReference type="PANTHER" id="PTHR18966">
    <property type="entry name" value="IONOTROPIC GLUTAMATE RECEPTOR"/>
    <property type="match status" value="1"/>
</dbReference>
<evidence type="ECO:0000256" key="1">
    <source>
        <dbReference type="ARBA" id="ARBA00004141"/>
    </source>
</evidence>